<proteinExistence type="predicted"/>
<evidence type="ECO:0000313" key="1">
    <source>
        <dbReference type="EMBL" id="ESK65591.1"/>
    </source>
</evidence>
<dbReference type="eggNOG" id="COG1474">
    <property type="taxonomic scope" value="Bacteria"/>
</dbReference>
<name>W1Q386_ABIDE</name>
<protein>
    <submittedName>
        <fullName evidence="1">Uncharacterized protein</fullName>
    </submittedName>
</protein>
<dbReference type="HOGENOM" id="CLU_007117_0_0_9"/>
<dbReference type="SUPFAM" id="SSF52540">
    <property type="entry name" value="P-loop containing nucleoside triphosphate hydrolases"/>
    <property type="match status" value="1"/>
</dbReference>
<reference evidence="1" key="1">
    <citation type="submission" date="2013-06" db="EMBL/GenBank/DDBJ databases">
        <authorList>
            <person name="Weinstock G."/>
            <person name="Sodergren E."/>
            <person name="Clifton S."/>
            <person name="Fulton L."/>
            <person name="Fulton B."/>
            <person name="Courtney L."/>
            <person name="Fronick C."/>
            <person name="Harrison M."/>
            <person name="Strong C."/>
            <person name="Farmer C."/>
            <person name="Delahaunty K."/>
            <person name="Markovic C."/>
            <person name="Hall O."/>
            <person name="Minx P."/>
            <person name="Tomlinson C."/>
            <person name="Mitreva M."/>
            <person name="Nelson J."/>
            <person name="Hou S."/>
            <person name="Wollam A."/>
            <person name="Pepin K.H."/>
            <person name="Johnson M."/>
            <person name="Bhonagiri V."/>
            <person name="Nash W.E."/>
            <person name="Warren W."/>
            <person name="Chinwalla A."/>
            <person name="Mardis E.R."/>
            <person name="Wilson R.K."/>
        </authorList>
    </citation>
    <scope>NUCLEOTIDE SEQUENCE [LARGE SCALE GENOMIC DNA]</scope>
    <source>
        <strain evidence="1">ATCC 49176</strain>
    </source>
</reference>
<evidence type="ECO:0000313" key="2">
    <source>
        <dbReference type="Proteomes" id="UP000019050"/>
    </source>
</evidence>
<keyword evidence="2" id="KW-1185">Reference proteome</keyword>
<accession>W1Q386</accession>
<dbReference type="STRING" id="592010.GCWU000182_001065"/>
<dbReference type="InterPro" id="IPR027417">
    <property type="entry name" value="P-loop_NTPase"/>
</dbReference>
<gene>
    <name evidence="1" type="ORF">GCWU000182_001065</name>
</gene>
<dbReference type="OrthoDB" id="9816071at2"/>
<dbReference type="RefSeq" id="WP_023391710.1">
    <property type="nucleotide sequence ID" value="NZ_KI535340.1"/>
</dbReference>
<comment type="caution">
    <text evidence="1">The sequence shown here is derived from an EMBL/GenBank/DDBJ whole genome shotgun (WGS) entry which is preliminary data.</text>
</comment>
<dbReference type="EMBL" id="ACIN03000007">
    <property type="protein sequence ID" value="ESK65591.1"/>
    <property type="molecule type" value="Genomic_DNA"/>
</dbReference>
<organism evidence="1 2">
    <name type="scientific">Abiotrophia defectiva ATCC 49176</name>
    <dbReference type="NCBI Taxonomy" id="592010"/>
    <lineage>
        <taxon>Bacteria</taxon>
        <taxon>Bacillati</taxon>
        <taxon>Bacillota</taxon>
        <taxon>Bacilli</taxon>
        <taxon>Lactobacillales</taxon>
        <taxon>Aerococcaceae</taxon>
        <taxon>Abiotrophia</taxon>
    </lineage>
</organism>
<sequence>MSLINTIENKIKELSGGKFQKLCDAFLAKKFPDYKLIALGSQEGTNKPTKGIPDTYLVLPNGKQIFVMYGTHAQVKKKISGDIKSVKEKIEKLGLGTEQIEKIICCHTSSNIGPEKKKKFEEEASPYELELIGINEIANTLCYNIGYHYIARDFLGVSESTDQVWDIESFIKIHDHSKTNAPISNDYLGGSVDNYVSLIESDIQVLLIADNAGVGKTRLGIEICKELEKKGYIVLCIKSNGQATYQDLKRFIDGGKDTVVFIDDVNLVSDYEAVIALLNFDEKIKFIVTCRSYSRESIEPYLKKYQYMEISVKELGLDERKDLIRQFSNDNIHSKTIQDLIEAGQNNPRLLVLAAILSKKEKSKKYANCYEILRDYYEEILSSSEVDSGDLNVLFIVYFLNRLKYKDRKENVVYSKLADLFQVNDLEVEDRIKGLYKKELIDIHSEYICKIADQTLGDYVVLKYLSTSKNAISGLFEILYSIDRKRFVEMLAQSQIYYKDNQFWNAVQRGAATYYSKIPNDDCEAQEEFLLSFGSLVPYETIKFVNKAILQANKELVQVPITIEQIANKNNSVRDKLLRLLSTLIETGHIKVSLQLLFGYLSNKPSIVNQIFKVLVNCFNSLLKNGGDYSFMGEVIEILSNTNEIDVKNITSLSVVVYEDFLKLYRESVVLTESCFSHIAYTLPENELIIEYREKIFENLNNIYMFCGAEHEKYIINLLLKYSEDSKKYLVSHSKTIKSDLAKIRSTFFCEMQNLSVLEEKALYQLCELSNQIGSNAFEGYEVSERQKVYGIISSRSLAYPYKPKHEEEIARIANEYEGEWEPFFVNLKLITDVDEMLSGNNVENVLYNLYKNLPFLEQCRFIQAMLKANYRPFGLQPSDFLREVSPLNYSDLLSFIPDLHKTEWRLATLVMAKEVTKEQYDSLIELLKDYSVPLYYSIISFLKFEEFCPGLLSKGILKSDSEYFWIPNYIRDEEAIQIVKVINYDILESLYFSNLDKPIDESCSLLGLLIKHNLSFGLEVLKELYKNETLNGQILESILYRLKNYEFFDELIMGFALYIIREGDLLFYYNNTCLKKLLKNRQDLILELLSRSSDEEEFIKVINIGTEVLDPNDMISAYNLMKDRGYGLSTYMKIHFHKYSTSWNGSQIPVLEKQISRLEMIRYIFSDDIRYINLVSRIEKSIGAFQNEILLEKEREF</sequence>
<dbReference type="AlphaFoldDB" id="W1Q386"/>
<dbReference type="Proteomes" id="UP000019050">
    <property type="component" value="Unassembled WGS sequence"/>
</dbReference>
<dbReference type="GeneID" id="84817601"/>